<comment type="pathway">
    <text evidence="1">Carbohydrate degradation; glycolysis; D-glyceraldehyde 3-phosphate and glycerone phosphate from D-glucose: step 4/4.</text>
</comment>
<dbReference type="EC" id="4.1.2.13" evidence="3 7"/>
<comment type="catalytic activity">
    <reaction evidence="7">
        <text>beta-D-fructose 1,6-bisphosphate = D-glyceraldehyde 3-phosphate + dihydroxyacetone phosphate</text>
        <dbReference type="Rhea" id="RHEA:14729"/>
        <dbReference type="ChEBI" id="CHEBI:32966"/>
        <dbReference type="ChEBI" id="CHEBI:57642"/>
        <dbReference type="ChEBI" id="CHEBI:59776"/>
        <dbReference type="EC" id="4.1.2.13"/>
    </reaction>
</comment>
<dbReference type="PROSITE" id="PS00158">
    <property type="entry name" value="ALDOLASE_CLASS_I"/>
    <property type="match status" value="1"/>
</dbReference>
<evidence type="ECO:0000256" key="6">
    <source>
        <dbReference type="ARBA" id="ARBA00023270"/>
    </source>
</evidence>
<dbReference type="InterPro" id="IPR029768">
    <property type="entry name" value="Aldolase_I_AS"/>
</dbReference>
<dbReference type="Pfam" id="PF00274">
    <property type="entry name" value="Glycolytic"/>
    <property type="match status" value="1"/>
</dbReference>
<accession>A0A0L0HJU9</accession>
<dbReference type="Gene3D" id="3.20.20.70">
    <property type="entry name" value="Aldolase class I"/>
    <property type="match status" value="1"/>
</dbReference>
<reference evidence="8 9" key="1">
    <citation type="submission" date="2009-08" db="EMBL/GenBank/DDBJ databases">
        <title>The Genome Sequence of Spizellomyces punctatus strain DAOM BR117.</title>
        <authorList>
            <consortium name="The Broad Institute Genome Sequencing Platform"/>
            <person name="Russ C."/>
            <person name="Cuomo C."/>
            <person name="Shea T."/>
            <person name="Young S.K."/>
            <person name="Zeng Q."/>
            <person name="Koehrsen M."/>
            <person name="Haas B."/>
            <person name="Borodovsky M."/>
            <person name="Guigo R."/>
            <person name="Alvarado L."/>
            <person name="Berlin A."/>
            <person name="Bochicchio J."/>
            <person name="Borenstein D."/>
            <person name="Chapman S."/>
            <person name="Chen Z."/>
            <person name="Engels R."/>
            <person name="Freedman E."/>
            <person name="Gellesch M."/>
            <person name="Goldberg J."/>
            <person name="Griggs A."/>
            <person name="Gujja S."/>
            <person name="Heiman D."/>
            <person name="Hepburn T."/>
            <person name="Howarth C."/>
            <person name="Jen D."/>
            <person name="Larson L."/>
            <person name="Lewis B."/>
            <person name="Mehta T."/>
            <person name="Park D."/>
            <person name="Pearson M."/>
            <person name="Roberts A."/>
            <person name="Saif S."/>
            <person name="Shenoy N."/>
            <person name="Sisk P."/>
            <person name="Stolte C."/>
            <person name="Sykes S."/>
            <person name="Thomson T."/>
            <person name="Walk T."/>
            <person name="White J."/>
            <person name="Yandava C."/>
            <person name="Burger G."/>
            <person name="Gray M.W."/>
            <person name="Holland P.W.H."/>
            <person name="King N."/>
            <person name="Lang F.B.F."/>
            <person name="Roger A.J."/>
            <person name="Ruiz-Trillo I."/>
            <person name="Lander E."/>
            <person name="Nusbaum C."/>
        </authorList>
    </citation>
    <scope>NUCLEOTIDE SEQUENCE [LARGE SCALE GENOMIC DNA]</scope>
    <source>
        <strain evidence="8 9">DAOM BR117</strain>
    </source>
</reference>
<dbReference type="InParanoid" id="A0A0L0HJU9"/>
<evidence type="ECO:0000313" key="9">
    <source>
        <dbReference type="Proteomes" id="UP000053201"/>
    </source>
</evidence>
<sequence>MDGDHDLERSAQATTEVLSAVFKALHDHLIFLEGSLLKPNMVLPGFDSPKKYTPQDIAKATVTTLRRTVPPAVPGITFLSGGQSEEEATINLNEINRVPEVKPWALTFSYGRALQASVLKTWKGKKENVEAAQKVFIERAKACSLAALGKYQGGDKSSGATESLYVKDYKY</sequence>
<evidence type="ECO:0000256" key="1">
    <source>
        <dbReference type="ARBA" id="ARBA00004714"/>
    </source>
</evidence>
<dbReference type="InterPro" id="IPR013785">
    <property type="entry name" value="Aldolase_TIM"/>
</dbReference>
<organism evidence="8 9">
    <name type="scientific">Spizellomyces punctatus (strain DAOM BR117)</name>
    <dbReference type="NCBI Taxonomy" id="645134"/>
    <lineage>
        <taxon>Eukaryota</taxon>
        <taxon>Fungi</taxon>
        <taxon>Fungi incertae sedis</taxon>
        <taxon>Chytridiomycota</taxon>
        <taxon>Chytridiomycota incertae sedis</taxon>
        <taxon>Chytridiomycetes</taxon>
        <taxon>Spizellomycetales</taxon>
        <taxon>Spizellomycetaceae</taxon>
        <taxon>Spizellomyces</taxon>
    </lineage>
</organism>
<dbReference type="AlphaFoldDB" id="A0A0L0HJU9"/>
<dbReference type="UniPathway" id="UPA00109">
    <property type="reaction ID" value="UER00183"/>
</dbReference>
<gene>
    <name evidence="8" type="ORF">SPPG_04180</name>
</gene>
<evidence type="ECO:0000256" key="5">
    <source>
        <dbReference type="ARBA" id="ARBA00023239"/>
    </source>
</evidence>
<dbReference type="VEuPathDB" id="FungiDB:SPPG_04180"/>
<evidence type="ECO:0000313" key="8">
    <source>
        <dbReference type="EMBL" id="KND01089.1"/>
    </source>
</evidence>
<dbReference type="GO" id="GO:0004332">
    <property type="term" value="F:fructose-bisphosphate aldolase activity"/>
    <property type="evidence" value="ECO:0007669"/>
    <property type="project" value="UniProtKB-EC"/>
</dbReference>
<dbReference type="STRING" id="645134.A0A0L0HJU9"/>
<name>A0A0L0HJU9_SPIPD</name>
<dbReference type="OMA" id="KKYTHED"/>
<keyword evidence="4 7" id="KW-0324">Glycolysis</keyword>
<evidence type="ECO:0000256" key="2">
    <source>
        <dbReference type="ARBA" id="ARBA00010387"/>
    </source>
</evidence>
<protein>
    <recommendedName>
        <fullName evidence="3 7">Fructose-bisphosphate aldolase</fullName>
        <ecNumber evidence="3 7">4.1.2.13</ecNumber>
    </recommendedName>
</protein>
<keyword evidence="9" id="KW-1185">Reference proteome</keyword>
<evidence type="ECO:0000256" key="4">
    <source>
        <dbReference type="ARBA" id="ARBA00023152"/>
    </source>
</evidence>
<dbReference type="EMBL" id="KQ257455">
    <property type="protein sequence ID" value="KND01089.1"/>
    <property type="molecule type" value="Genomic_DNA"/>
</dbReference>
<dbReference type="SUPFAM" id="SSF51569">
    <property type="entry name" value="Aldolase"/>
    <property type="match status" value="1"/>
</dbReference>
<evidence type="ECO:0000256" key="3">
    <source>
        <dbReference type="ARBA" id="ARBA00013068"/>
    </source>
</evidence>
<dbReference type="GeneID" id="27687644"/>
<proteinExistence type="inferred from homology"/>
<evidence type="ECO:0000256" key="7">
    <source>
        <dbReference type="RuleBase" id="RU003994"/>
    </source>
</evidence>
<dbReference type="GO" id="GO:0006096">
    <property type="term" value="P:glycolytic process"/>
    <property type="evidence" value="ECO:0007669"/>
    <property type="project" value="UniProtKB-UniPathway"/>
</dbReference>
<keyword evidence="6" id="KW-0704">Schiff base</keyword>
<dbReference type="InterPro" id="IPR000741">
    <property type="entry name" value="FBA_I"/>
</dbReference>
<dbReference type="OrthoDB" id="36455at2759"/>
<dbReference type="Proteomes" id="UP000053201">
    <property type="component" value="Unassembled WGS sequence"/>
</dbReference>
<dbReference type="eggNOG" id="KOG1557">
    <property type="taxonomic scope" value="Eukaryota"/>
</dbReference>
<keyword evidence="5 7" id="KW-0456">Lyase</keyword>
<dbReference type="RefSeq" id="XP_016609128.1">
    <property type="nucleotide sequence ID" value="XM_016752425.1"/>
</dbReference>
<dbReference type="PANTHER" id="PTHR11627">
    <property type="entry name" value="FRUCTOSE-BISPHOSPHATE ALDOLASE"/>
    <property type="match status" value="1"/>
</dbReference>
<comment type="similarity">
    <text evidence="2 7">Belongs to the class I fructose-bisphosphate aldolase family.</text>
</comment>